<comment type="caution">
    <text evidence="1">The sequence shown here is derived from an EMBL/GenBank/DDBJ whole genome shotgun (WGS) entry which is preliminary data.</text>
</comment>
<evidence type="ECO:0000313" key="2">
    <source>
        <dbReference type="Proteomes" id="UP000701801"/>
    </source>
</evidence>
<dbReference type="PANTHER" id="PTHR33112:SF16">
    <property type="entry name" value="HETEROKARYON INCOMPATIBILITY DOMAIN-CONTAINING PROTEIN"/>
    <property type="match status" value="1"/>
</dbReference>
<dbReference type="Proteomes" id="UP000701801">
    <property type="component" value="Unassembled WGS sequence"/>
</dbReference>
<reference evidence="1" key="1">
    <citation type="submission" date="2021-07" db="EMBL/GenBank/DDBJ databases">
        <authorList>
            <person name="Durling M."/>
        </authorList>
    </citation>
    <scope>NUCLEOTIDE SEQUENCE</scope>
</reference>
<name>A0A9N9PYE3_9HELO</name>
<sequence length="318" mass="36400">MITSQEVFDRVEDYGILDFYSIKTNYSRNVLEVFSKCKITKEDDRLPAISGVVKKFEEMLRDRYLAGLWLGQLHTELLWRTRTRARNRPPRRTSSYVAPSWSWASLNAEIFLFDSIRDRTDVYFAEILQANVEPVGDDHTGQLRGGFIRLIGALQHVMVSKAPTPEELPLLAFCNLVERNLQSESVSRNGTGQDIIYGHIDVDDMAGVNEQFLFLPLLSTYGDCHGILVRETADAGIFTRVGMARTRDTPDSRYDYISDSPNWQKNVAKMRIDYYARKKEAYENQDCTKKGPHNLFLGEPEVPPQGLVRLVPQEITII</sequence>
<keyword evidence="2" id="KW-1185">Reference proteome</keyword>
<evidence type="ECO:0000313" key="1">
    <source>
        <dbReference type="EMBL" id="CAG8979363.1"/>
    </source>
</evidence>
<proteinExistence type="predicted"/>
<protein>
    <submittedName>
        <fullName evidence="1">Uncharacterized protein</fullName>
    </submittedName>
</protein>
<organism evidence="1 2">
    <name type="scientific">Hymenoscyphus albidus</name>
    <dbReference type="NCBI Taxonomy" id="595503"/>
    <lineage>
        <taxon>Eukaryota</taxon>
        <taxon>Fungi</taxon>
        <taxon>Dikarya</taxon>
        <taxon>Ascomycota</taxon>
        <taxon>Pezizomycotina</taxon>
        <taxon>Leotiomycetes</taxon>
        <taxon>Helotiales</taxon>
        <taxon>Helotiaceae</taxon>
        <taxon>Hymenoscyphus</taxon>
    </lineage>
</organism>
<dbReference type="PANTHER" id="PTHR33112">
    <property type="entry name" value="DOMAIN PROTEIN, PUTATIVE-RELATED"/>
    <property type="match status" value="1"/>
</dbReference>
<dbReference type="OrthoDB" id="3563387at2759"/>
<dbReference type="AlphaFoldDB" id="A0A9N9PYE3"/>
<dbReference type="EMBL" id="CAJVRM010000307">
    <property type="protein sequence ID" value="CAG8979363.1"/>
    <property type="molecule type" value="Genomic_DNA"/>
</dbReference>
<accession>A0A9N9PYE3</accession>
<gene>
    <name evidence="1" type="ORF">HYALB_00002489</name>
</gene>